<dbReference type="EMBL" id="JAKROA010000001">
    <property type="protein sequence ID" value="KAL5111577.1"/>
    <property type="molecule type" value="Genomic_DNA"/>
</dbReference>
<proteinExistence type="predicted"/>
<comment type="caution">
    <text evidence="1">The sequence shown here is derived from an EMBL/GenBank/DDBJ whole genome shotgun (WGS) entry which is preliminary data.</text>
</comment>
<reference evidence="1 2" key="1">
    <citation type="journal article" date="2022" name="Front. Cell. Infect. Microbiol.">
        <title>The Genomes of Two Strains of Taenia crassiceps the Animal Model for the Study of Human Cysticercosis.</title>
        <authorList>
            <person name="Bobes R.J."/>
            <person name="Estrada K."/>
            <person name="Rios-Valencia D.G."/>
            <person name="Calderon-Gallegos A."/>
            <person name="de la Torre P."/>
            <person name="Carrero J.C."/>
            <person name="Sanchez-Flores A."/>
            <person name="Laclette J.P."/>
        </authorList>
    </citation>
    <scope>NUCLEOTIDE SEQUENCE [LARGE SCALE GENOMIC DNA]</scope>
    <source>
        <strain evidence="1">WFUcys</strain>
    </source>
</reference>
<dbReference type="Proteomes" id="UP001651158">
    <property type="component" value="Unassembled WGS sequence"/>
</dbReference>
<gene>
    <name evidence="1" type="ORF">TcWFU_002450</name>
</gene>
<name>A0ABR4QPS6_9CEST</name>
<sequence length="215" mass="24544">MRRDDIERELKRRLLVLFPPSQTHVDPEERIKIVVFGLLLDNIQLESEEEMDTCLSILSDDKRLLTAVRAVLASESFTGGMGGHLTEATSLKMLYHSKAVQLLAKLGVPKAEFHGVHCATFLEVGHRRKSMSVDLYMSQFLPKFIRSIMNTSERFMLYALLYPIALTLFQPRNNFPCHSRDRMVASVVKGNVELVRPLRKLPPDTKSEKQGVKYT</sequence>
<evidence type="ECO:0000313" key="2">
    <source>
        <dbReference type="Proteomes" id="UP001651158"/>
    </source>
</evidence>
<keyword evidence="2" id="KW-1185">Reference proteome</keyword>
<organism evidence="1 2">
    <name type="scientific">Taenia crassiceps</name>
    <dbReference type="NCBI Taxonomy" id="6207"/>
    <lineage>
        <taxon>Eukaryota</taxon>
        <taxon>Metazoa</taxon>
        <taxon>Spiralia</taxon>
        <taxon>Lophotrochozoa</taxon>
        <taxon>Platyhelminthes</taxon>
        <taxon>Cestoda</taxon>
        <taxon>Eucestoda</taxon>
        <taxon>Cyclophyllidea</taxon>
        <taxon>Taeniidae</taxon>
        <taxon>Taenia</taxon>
    </lineage>
</organism>
<evidence type="ECO:0000313" key="1">
    <source>
        <dbReference type="EMBL" id="KAL5111577.1"/>
    </source>
</evidence>
<protein>
    <submittedName>
        <fullName evidence="1">Uncharacterized protein</fullName>
    </submittedName>
</protein>
<accession>A0ABR4QPS6</accession>